<accession>A0A386AZ83</accession>
<proteinExistence type="inferred from homology"/>
<reference evidence="11" key="1">
    <citation type="submission" date="2018-07" db="EMBL/GenBank/DDBJ databases">
        <authorList>
            <person name="Quirk P.G."/>
            <person name="Krulwich T.A."/>
        </authorList>
    </citation>
    <scope>NUCLEOTIDE SEQUENCE</scope>
</reference>
<dbReference type="PIRSF" id="PIRSF002158">
    <property type="entry name" value="Ribosomal_L2"/>
    <property type="match status" value="1"/>
</dbReference>
<dbReference type="InterPro" id="IPR022666">
    <property type="entry name" value="Ribosomal_uL2_RNA-bd_dom"/>
</dbReference>
<comment type="subunit">
    <text evidence="3">Part of the 50S ribosomal subunit.</text>
</comment>
<dbReference type="PANTHER" id="PTHR13691">
    <property type="entry name" value="RIBOSOMAL PROTEIN L2"/>
    <property type="match status" value="1"/>
</dbReference>
<dbReference type="Gene3D" id="2.30.30.30">
    <property type="match status" value="1"/>
</dbReference>
<dbReference type="Pfam" id="PF00181">
    <property type="entry name" value="Ribosomal_L2_N"/>
    <property type="match status" value="1"/>
</dbReference>
<evidence type="ECO:0000256" key="4">
    <source>
        <dbReference type="ARBA" id="ARBA00022640"/>
    </source>
</evidence>
<comment type="subcellular location">
    <subcellularLocation>
        <location evidence="1">Plastid</location>
    </subcellularLocation>
</comment>
<dbReference type="SUPFAM" id="SSF50249">
    <property type="entry name" value="Nucleic acid-binding proteins"/>
    <property type="match status" value="1"/>
</dbReference>
<dbReference type="InterPro" id="IPR022669">
    <property type="entry name" value="Ribosomal_uL2_C"/>
</dbReference>
<dbReference type="GO" id="GO:0003723">
    <property type="term" value="F:RNA binding"/>
    <property type="evidence" value="ECO:0007669"/>
    <property type="project" value="InterPro"/>
</dbReference>
<dbReference type="NCBIfam" id="TIGR01171">
    <property type="entry name" value="rplB_bact"/>
    <property type="match status" value="1"/>
</dbReference>
<sequence>MSKKLNRYFVHRKNGRNNNGRITSRHRGGGHSRLYRRLGLIPLNIEGKVRTIEYDPNRSAQIAKIKYNDGVEQYQLCPIGCQIGTTILSSYTAPIKKGNRLPLKRIPLGTNVYNVEIIPGQGGKLIRSAGTTGLLMSKIGSSITLRLPSNEVRIFSQNCWATIGQVSNMDHCNKILKKAGRSRWLGRRPRVRGSAKNPVDHPHGGGEGCAPIGKSRPLTPWGKPTLGKRTRRLKKYSNSLILYK</sequence>
<evidence type="ECO:0000259" key="9">
    <source>
        <dbReference type="SMART" id="SM01382"/>
    </source>
</evidence>
<dbReference type="InterPro" id="IPR014726">
    <property type="entry name" value="Ribosomal_uL2_dom3"/>
</dbReference>
<dbReference type="PANTHER" id="PTHR13691:SF5">
    <property type="entry name" value="LARGE RIBOSOMAL SUBUNIT PROTEIN UL2M"/>
    <property type="match status" value="1"/>
</dbReference>
<organism evidence="11">
    <name type="scientific">Boodleopsis sp. FL1161</name>
    <dbReference type="NCBI Taxonomy" id="2364084"/>
    <lineage>
        <taxon>Eukaryota</taxon>
        <taxon>Viridiplantae</taxon>
        <taxon>Chlorophyta</taxon>
        <taxon>core chlorophytes</taxon>
        <taxon>Ulvophyceae</taxon>
        <taxon>TCBD clade</taxon>
        <taxon>Bryopsidales</taxon>
        <taxon>Halimedineae</taxon>
        <taxon>Halimedaceae</taxon>
        <taxon>Rhipileae</taxon>
        <taxon>Boodleopsis</taxon>
    </lineage>
</organism>
<dbReference type="PROSITE" id="PS00467">
    <property type="entry name" value="RIBOSOMAL_L2"/>
    <property type="match status" value="1"/>
</dbReference>
<evidence type="ECO:0000259" key="10">
    <source>
        <dbReference type="SMART" id="SM01383"/>
    </source>
</evidence>
<name>A0A386AZ83_9CHLO</name>
<protein>
    <recommendedName>
        <fullName evidence="7">Large ribosomal subunit protein uL2m</fullName>
    </recommendedName>
</protein>
<evidence type="ECO:0000256" key="7">
    <source>
        <dbReference type="ARBA" id="ARBA00069872"/>
    </source>
</evidence>
<dbReference type="AlphaFoldDB" id="A0A386AZ83"/>
<feature type="region of interest" description="Disordered" evidence="8">
    <location>
        <begin position="190"/>
        <end position="226"/>
    </location>
</feature>
<evidence type="ECO:0000256" key="3">
    <source>
        <dbReference type="ARBA" id="ARBA00011838"/>
    </source>
</evidence>
<dbReference type="Gene3D" id="2.40.50.140">
    <property type="entry name" value="Nucleic acid-binding proteins"/>
    <property type="match status" value="1"/>
</dbReference>
<evidence type="ECO:0000256" key="5">
    <source>
        <dbReference type="ARBA" id="ARBA00022980"/>
    </source>
</evidence>
<dbReference type="SUPFAM" id="SSF50104">
    <property type="entry name" value="Translation proteins SH3-like domain"/>
    <property type="match status" value="1"/>
</dbReference>
<dbReference type="GO" id="GO:0003735">
    <property type="term" value="F:structural constituent of ribosome"/>
    <property type="evidence" value="ECO:0007669"/>
    <property type="project" value="InterPro"/>
</dbReference>
<dbReference type="SMART" id="SM01383">
    <property type="entry name" value="Ribosomal_L2"/>
    <property type="match status" value="1"/>
</dbReference>
<evidence type="ECO:0000313" key="11">
    <source>
        <dbReference type="EMBL" id="AYC64741.1"/>
    </source>
</evidence>
<feature type="domain" description="Large ribosomal subunit protein uL2 RNA-binding" evidence="10">
    <location>
        <begin position="15"/>
        <end position="89"/>
    </location>
</feature>
<dbReference type="InterPro" id="IPR002171">
    <property type="entry name" value="Ribosomal_uL2"/>
</dbReference>
<geneLocation type="chloroplast" evidence="11"/>
<keyword evidence="11" id="KW-0150">Chloroplast</keyword>
<dbReference type="EMBL" id="MH591102">
    <property type="protein sequence ID" value="AYC64741.1"/>
    <property type="molecule type" value="Genomic_DNA"/>
</dbReference>
<keyword evidence="6" id="KW-0687">Ribonucleoprotein</keyword>
<dbReference type="FunFam" id="4.10.950.10:FF:000001">
    <property type="entry name" value="50S ribosomal protein L2"/>
    <property type="match status" value="1"/>
</dbReference>
<dbReference type="InterPro" id="IPR014722">
    <property type="entry name" value="Rib_uL2_dom2"/>
</dbReference>
<evidence type="ECO:0000256" key="1">
    <source>
        <dbReference type="ARBA" id="ARBA00004474"/>
    </source>
</evidence>
<dbReference type="InterPro" id="IPR005880">
    <property type="entry name" value="Ribosomal_uL2_bac/org-type"/>
</dbReference>
<dbReference type="InterPro" id="IPR012340">
    <property type="entry name" value="NA-bd_OB-fold"/>
</dbReference>
<dbReference type="Gene3D" id="4.10.950.10">
    <property type="entry name" value="Ribosomal protein L2, domain 3"/>
    <property type="match status" value="1"/>
</dbReference>
<evidence type="ECO:0000256" key="6">
    <source>
        <dbReference type="ARBA" id="ARBA00023274"/>
    </source>
</evidence>
<keyword evidence="5 11" id="KW-0689">Ribosomal protein</keyword>
<dbReference type="GO" id="GO:0016740">
    <property type="term" value="F:transferase activity"/>
    <property type="evidence" value="ECO:0007669"/>
    <property type="project" value="InterPro"/>
</dbReference>
<reference evidence="11" key="2">
    <citation type="journal article" date="2019" name="Mol. Phylogenet. Evol.">
        <title>Reassessment of the classification of bryopsidales (chlorophyta) based on chloroplast phylogenomic analyses.</title>
        <authorList>
            <person name="Cremen M.C."/>
            <person name="Leliaert F."/>
            <person name="West J."/>
            <person name="Lam D.W."/>
            <person name="Shimada S."/>
            <person name="Lopez-Bautista J.M."/>
            <person name="Verbruggen H."/>
        </authorList>
    </citation>
    <scope>NUCLEOTIDE SEQUENCE</scope>
</reference>
<dbReference type="FunFam" id="2.30.30.30:FF:000001">
    <property type="entry name" value="50S ribosomal protein L2"/>
    <property type="match status" value="1"/>
</dbReference>
<evidence type="ECO:0000256" key="8">
    <source>
        <dbReference type="SAM" id="MobiDB-lite"/>
    </source>
</evidence>
<dbReference type="GO" id="GO:0005762">
    <property type="term" value="C:mitochondrial large ribosomal subunit"/>
    <property type="evidence" value="ECO:0007669"/>
    <property type="project" value="TreeGrafter"/>
</dbReference>
<gene>
    <name evidence="11" type="primary">rpl2</name>
</gene>
<feature type="domain" description="Large ribosomal subunit protein uL2 C-terminal" evidence="9">
    <location>
        <begin position="95"/>
        <end position="224"/>
    </location>
</feature>
<comment type="similarity">
    <text evidence="2">Belongs to the universal ribosomal protein uL2 family.</text>
</comment>
<dbReference type="InterPro" id="IPR022671">
    <property type="entry name" value="Ribosomal_uL2_CS"/>
</dbReference>
<dbReference type="Pfam" id="PF03947">
    <property type="entry name" value="Ribosomal_L2_C"/>
    <property type="match status" value="1"/>
</dbReference>
<dbReference type="SMART" id="SM01382">
    <property type="entry name" value="Ribosomal_L2_C"/>
    <property type="match status" value="1"/>
</dbReference>
<dbReference type="InterPro" id="IPR008991">
    <property type="entry name" value="Translation_prot_SH3-like_sf"/>
</dbReference>
<evidence type="ECO:0000256" key="2">
    <source>
        <dbReference type="ARBA" id="ARBA00005636"/>
    </source>
</evidence>
<dbReference type="GO" id="GO:0009536">
    <property type="term" value="C:plastid"/>
    <property type="evidence" value="ECO:0007669"/>
    <property type="project" value="UniProtKB-SubCell"/>
</dbReference>
<dbReference type="GO" id="GO:0032543">
    <property type="term" value="P:mitochondrial translation"/>
    <property type="evidence" value="ECO:0007669"/>
    <property type="project" value="TreeGrafter"/>
</dbReference>
<keyword evidence="4 11" id="KW-0934">Plastid</keyword>